<dbReference type="SUPFAM" id="SSF103084">
    <property type="entry name" value="Holliday junction resolvase RusA"/>
    <property type="match status" value="1"/>
</dbReference>
<dbReference type="InterPro" id="IPR036614">
    <property type="entry name" value="RusA-like_sf"/>
</dbReference>
<dbReference type="Proteomes" id="UP000198394">
    <property type="component" value="Unassembled WGS sequence"/>
</dbReference>
<reference evidence="1 2" key="1">
    <citation type="submission" date="2017-04" db="EMBL/GenBank/DDBJ databases">
        <title>The genome sequence of Parageobacillus galactosidasius DSM 18751.</title>
        <authorList>
            <person name="Ramaloko W.T."/>
            <person name="Koen N."/>
            <person name="Polliack S."/>
            <person name="Aliyu H."/>
            <person name="Lebre P."/>
            <person name="Mohr T."/>
            <person name="Oswald F."/>
            <person name="Zwick M."/>
            <person name="Neumann A."/>
            <person name="Syldatk C."/>
            <person name="Cowan D."/>
            <person name="De Maayer P."/>
        </authorList>
    </citation>
    <scope>NUCLEOTIDE SEQUENCE [LARGE SCALE GENOMIC DNA]</scope>
    <source>
        <strain evidence="1 2">DSM 18751</strain>
    </source>
</reference>
<sequence>MYGKFRAERVKKDENGNTIYKINKKGEKVPVKEKVWIEHKEENGDPGVYPSVNHIYVNMAKGRKRLSKPAEELKEKWEALAMMWAKDNNWEMTKKEKVIIELTAYFPNDNKVRDTNNAFKLLMDALEGIIYDNDHYALPRVMDFQRVKDGEKPYFKINIYKKEDEYEVLQQRYRQGSDAIPADG</sequence>
<protein>
    <submittedName>
        <fullName evidence="1">Uncharacterized protein</fullName>
    </submittedName>
</protein>
<dbReference type="EMBL" id="NDYL01000001">
    <property type="protein sequence ID" value="OXB95098.1"/>
    <property type="molecule type" value="Genomic_DNA"/>
</dbReference>
<proteinExistence type="predicted"/>
<organism evidence="1 2">
    <name type="scientific">Parageobacillus galactosidasius</name>
    <dbReference type="NCBI Taxonomy" id="883812"/>
    <lineage>
        <taxon>Bacteria</taxon>
        <taxon>Bacillati</taxon>
        <taxon>Bacillota</taxon>
        <taxon>Bacilli</taxon>
        <taxon>Bacillales</taxon>
        <taxon>Anoxybacillaceae</taxon>
        <taxon>Parageobacillus</taxon>
    </lineage>
</organism>
<dbReference type="Pfam" id="PF05866">
    <property type="entry name" value="RusA"/>
    <property type="match status" value="1"/>
</dbReference>
<evidence type="ECO:0000313" key="2">
    <source>
        <dbReference type="Proteomes" id="UP000198394"/>
    </source>
</evidence>
<keyword evidence="2" id="KW-1185">Reference proteome</keyword>
<name>A0A226QT56_9BACL</name>
<gene>
    <name evidence="1" type="ORF">B9L23_07475</name>
</gene>
<dbReference type="GO" id="GO:0006310">
    <property type="term" value="P:DNA recombination"/>
    <property type="evidence" value="ECO:0007669"/>
    <property type="project" value="InterPro"/>
</dbReference>
<dbReference type="GO" id="GO:0006281">
    <property type="term" value="P:DNA repair"/>
    <property type="evidence" value="ECO:0007669"/>
    <property type="project" value="InterPro"/>
</dbReference>
<dbReference type="Gene3D" id="3.30.1330.70">
    <property type="entry name" value="Holliday junction resolvase RusA"/>
    <property type="match status" value="1"/>
</dbReference>
<dbReference type="AlphaFoldDB" id="A0A226QT56"/>
<dbReference type="InterPro" id="IPR008822">
    <property type="entry name" value="Endonuclease_RusA-like"/>
</dbReference>
<evidence type="ECO:0000313" key="1">
    <source>
        <dbReference type="EMBL" id="OXB95098.1"/>
    </source>
</evidence>
<dbReference type="GO" id="GO:0000287">
    <property type="term" value="F:magnesium ion binding"/>
    <property type="evidence" value="ECO:0007669"/>
    <property type="project" value="InterPro"/>
</dbReference>
<accession>A0A226QT56</accession>
<comment type="caution">
    <text evidence="1">The sequence shown here is derived from an EMBL/GenBank/DDBJ whole genome shotgun (WGS) entry which is preliminary data.</text>
</comment>